<evidence type="ECO:0000313" key="4">
    <source>
        <dbReference type="EMBL" id="MCW0483576.1"/>
    </source>
</evidence>
<comment type="caution">
    <text evidence="4">The sequence shown here is derived from an EMBL/GenBank/DDBJ whole genome shotgun (WGS) entry which is preliminary data.</text>
</comment>
<organism evidence="4 5">
    <name type="scientific">Gaoshiqia sediminis</name>
    <dbReference type="NCBI Taxonomy" id="2986998"/>
    <lineage>
        <taxon>Bacteria</taxon>
        <taxon>Pseudomonadati</taxon>
        <taxon>Bacteroidota</taxon>
        <taxon>Bacteroidia</taxon>
        <taxon>Marinilabiliales</taxon>
        <taxon>Prolixibacteraceae</taxon>
        <taxon>Gaoshiqia</taxon>
    </lineage>
</organism>
<dbReference type="AlphaFoldDB" id="A0AA41Y511"/>
<dbReference type="GO" id="GO:0046417">
    <property type="term" value="P:chorismate metabolic process"/>
    <property type="evidence" value="ECO:0007669"/>
    <property type="project" value="InterPro"/>
</dbReference>
<dbReference type="GO" id="GO:0009697">
    <property type="term" value="P:salicylic acid biosynthetic process"/>
    <property type="evidence" value="ECO:0007669"/>
    <property type="project" value="TreeGrafter"/>
</dbReference>
<dbReference type="InterPro" id="IPR036263">
    <property type="entry name" value="Chorismate_II_sf"/>
</dbReference>
<dbReference type="PROSITE" id="PS51168">
    <property type="entry name" value="CHORISMATE_MUT_2"/>
    <property type="match status" value="1"/>
</dbReference>
<dbReference type="Proteomes" id="UP001163821">
    <property type="component" value="Unassembled WGS sequence"/>
</dbReference>
<evidence type="ECO:0000313" key="5">
    <source>
        <dbReference type="Proteomes" id="UP001163821"/>
    </source>
</evidence>
<dbReference type="EC" id="5.4.99.5" evidence="1"/>
<evidence type="ECO:0000256" key="2">
    <source>
        <dbReference type="ARBA" id="ARBA00023235"/>
    </source>
</evidence>
<dbReference type="RefSeq" id="WP_282592177.1">
    <property type="nucleotide sequence ID" value="NZ_JAPAAF010000018.1"/>
</dbReference>
<dbReference type="PANTHER" id="PTHR38041:SF1">
    <property type="entry name" value="CHORISMATE MUTASE"/>
    <property type="match status" value="1"/>
</dbReference>
<dbReference type="EMBL" id="JAPAAF010000018">
    <property type="protein sequence ID" value="MCW0483576.1"/>
    <property type="molecule type" value="Genomic_DNA"/>
</dbReference>
<dbReference type="InterPro" id="IPR051331">
    <property type="entry name" value="Chorismate_mutase-related"/>
</dbReference>
<proteinExistence type="predicted"/>
<dbReference type="Pfam" id="PF01817">
    <property type="entry name" value="CM_2"/>
    <property type="match status" value="1"/>
</dbReference>
<name>A0AA41Y511_9BACT</name>
<dbReference type="SMART" id="SM00830">
    <property type="entry name" value="CM_2"/>
    <property type="match status" value="1"/>
</dbReference>
<dbReference type="InterPro" id="IPR002701">
    <property type="entry name" value="CM_II_prokaryot"/>
</dbReference>
<accession>A0AA41Y511</accession>
<dbReference type="GO" id="GO:0004106">
    <property type="term" value="F:chorismate mutase activity"/>
    <property type="evidence" value="ECO:0007669"/>
    <property type="project" value="UniProtKB-EC"/>
</dbReference>
<keyword evidence="5" id="KW-1185">Reference proteome</keyword>
<feature type="domain" description="Chorismate mutase" evidence="3">
    <location>
        <begin position="4"/>
        <end position="94"/>
    </location>
</feature>
<keyword evidence="2 4" id="KW-0413">Isomerase</keyword>
<dbReference type="SUPFAM" id="SSF48600">
    <property type="entry name" value="Chorismate mutase II"/>
    <property type="match status" value="1"/>
</dbReference>
<evidence type="ECO:0000256" key="1">
    <source>
        <dbReference type="ARBA" id="ARBA00012404"/>
    </source>
</evidence>
<gene>
    <name evidence="4" type="ORF">N2K84_12600</name>
</gene>
<reference evidence="4" key="1">
    <citation type="submission" date="2022-10" db="EMBL/GenBank/DDBJ databases">
        <title>Gaoshiqiia sediminis gen. nov., sp. nov., isolated from coastal sediment.</title>
        <authorList>
            <person name="Yu W.X."/>
            <person name="Mu D.S."/>
            <person name="Du J.Z."/>
            <person name="Liang Y.Q."/>
        </authorList>
    </citation>
    <scope>NUCLEOTIDE SEQUENCE</scope>
    <source>
        <strain evidence="4">A06</strain>
    </source>
</reference>
<sequence length="100" mass="12057">MKDAKSCTSISELRDEIDRIDRMIMELLARRQEFVCEIVRFKTDEKSIVAKSRQEQLYKQRRAWAEELHLSPDMIDEVYKTIVHHNIKKELELHNKSKKQ</sequence>
<evidence type="ECO:0000259" key="3">
    <source>
        <dbReference type="PROSITE" id="PS51168"/>
    </source>
</evidence>
<dbReference type="PANTHER" id="PTHR38041">
    <property type="entry name" value="CHORISMATE MUTASE"/>
    <property type="match status" value="1"/>
</dbReference>
<dbReference type="InterPro" id="IPR036979">
    <property type="entry name" value="CM_dom_sf"/>
</dbReference>
<protein>
    <recommendedName>
        <fullName evidence="1">chorismate mutase</fullName>
        <ecNumber evidence="1">5.4.99.5</ecNumber>
    </recommendedName>
</protein>
<dbReference type="Gene3D" id="1.20.59.10">
    <property type="entry name" value="Chorismate mutase"/>
    <property type="match status" value="1"/>
</dbReference>